<gene>
    <name evidence="3" type="ORF">SEMRO_200_G084660.1</name>
</gene>
<dbReference type="GO" id="GO:0051213">
    <property type="term" value="F:dioxygenase activity"/>
    <property type="evidence" value="ECO:0007669"/>
    <property type="project" value="UniProtKB-KW"/>
</dbReference>
<evidence type="ECO:0000313" key="3">
    <source>
        <dbReference type="EMBL" id="CAB9504531.1"/>
    </source>
</evidence>
<evidence type="ECO:0000313" key="4">
    <source>
        <dbReference type="Proteomes" id="UP001153069"/>
    </source>
</evidence>
<name>A0A9N8DLM3_9STRA</name>
<evidence type="ECO:0000256" key="1">
    <source>
        <dbReference type="ARBA" id="ARBA00001962"/>
    </source>
</evidence>
<dbReference type="SUPFAM" id="SSF51197">
    <property type="entry name" value="Clavaminate synthase-like"/>
    <property type="match status" value="1"/>
</dbReference>
<feature type="region of interest" description="Disordered" evidence="2">
    <location>
        <begin position="1"/>
        <end position="75"/>
    </location>
</feature>
<feature type="compositionally biased region" description="Low complexity" evidence="2">
    <location>
        <begin position="13"/>
        <end position="22"/>
    </location>
</feature>
<dbReference type="PANTHER" id="PTHR20883:SF49">
    <property type="entry name" value="PHYTANOYL-COA DIOXYGENASE"/>
    <property type="match status" value="1"/>
</dbReference>
<sequence>MATLLTSHNLDHTSTSTSSRSSKQTKQKKKKKPRGNPPQSTAVDDLVSRMGLTPARKKPPSKKPPNSKPDSATPLPSLKAQLEYARNGHTVLRQFIRPNKNHNPSRLDDIRQELSELGKQHELHAWRQKVQVASNNSNIQCQTIDECRQALDRLGVPSQLPFLQYFNTWRTLPCVYELAEELAETAAILLDVPSVRLYQDSCFWKRSQDGPTPWHVDARMAPFDTSAILTIWIPLHDVSDSGLHFVSKSHADFALPFWNPFTTTNNKKENPWNDLETRYQHYKIQHYMPLKQGDVTVHSGWTLHCADGGGEDRLALAISYVDAKAHVRPHVLKDHGDDEDQWSYKDWVQDVPAGTEFEHPLVPIVWPPRQQQQQQQQTLQAP</sequence>
<dbReference type="AlphaFoldDB" id="A0A9N8DLM3"/>
<dbReference type="InterPro" id="IPR008775">
    <property type="entry name" value="Phytyl_CoA_dOase-like"/>
</dbReference>
<protein>
    <submittedName>
        <fullName evidence="3">Phytanoyl-CoA dioxygenase (PhyH)</fullName>
    </submittedName>
</protein>
<dbReference type="Pfam" id="PF05721">
    <property type="entry name" value="PhyH"/>
    <property type="match status" value="1"/>
</dbReference>
<keyword evidence="4" id="KW-1185">Reference proteome</keyword>
<dbReference type="Proteomes" id="UP001153069">
    <property type="component" value="Unassembled WGS sequence"/>
</dbReference>
<feature type="compositionally biased region" description="Basic residues" evidence="2">
    <location>
        <begin position="23"/>
        <end position="34"/>
    </location>
</feature>
<dbReference type="PANTHER" id="PTHR20883">
    <property type="entry name" value="PHYTANOYL-COA DIOXYGENASE DOMAIN CONTAINING 1"/>
    <property type="match status" value="1"/>
</dbReference>
<reference evidence="3" key="1">
    <citation type="submission" date="2020-06" db="EMBL/GenBank/DDBJ databases">
        <authorList>
            <consortium name="Plant Systems Biology data submission"/>
        </authorList>
    </citation>
    <scope>NUCLEOTIDE SEQUENCE</scope>
    <source>
        <strain evidence="3">D6</strain>
    </source>
</reference>
<accession>A0A9N8DLM3</accession>
<keyword evidence="3" id="KW-0560">Oxidoreductase</keyword>
<evidence type="ECO:0000256" key="2">
    <source>
        <dbReference type="SAM" id="MobiDB-lite"/>
    </source>
</evidence>
<organism evidence="3 4">
    <name type="scientific">Seminavis robusta</name>
    <dbReference type="NCBI Taxonomy" id="568900"/>
    <lineage>
        <taxon>Eukaryota</taxon>
        <taxon>Sar</taxon>
        <taxon>Stramenopiles</taxon>
        <taxon>Ochrophyta</taxon>
        <taxon>Bacillariophyta</taxon>
        <taxon>Bacillariophyceae</taxon>
        <taxon>Bacillariophycidae</taxon>
        <taxon>Naviculales</taxon>
        <taxon>Naviculaceae</taxon>
        <taxon>Seminavis</taxon>
    </lineage>
</organism>
<proteinExistence type="predicted"/>
<keyword evidence="3" id="KW-0223">Dioxygenase</keyword>
<comment type="caution">
    <text evidence="3">The sequence shown here is derived from an EMBL/GenBank/DDBJ whole genome shotgun (WGS) entry which is preliminary data.</text>
</comment>
<dbReference type="EMBL" id="CAICTM010000199">
    <property type="protein sequence ID" value="CAB9504531.1"/>
    <property type="molecule type" value="Genomic_DNA"/>
</dbReference>
<comment type="cofactor">
    <cofactor evidence="1">
        <name>Fe cation</name>
        <dbReference type="ChEBI" id="CHEBI:24875"/>
    </cofactor>
</comment>
<dbReference type="Gene3D" id="2.60.120.620">
    <property type="entry name" value="q2cbj1_9rhob like domain"/>
    <property type="match status" value="1"/>
</dbReference>
<dbReference type="OrthoDB" id="445007at2759"/>